<dbReference type="GO" id="GO:0004519">
    <property type="term" value="F:endonuclease activity"/>
    <property type="evidence" value="ECO:0007669"/>
    <property type="project" value="UniProtKB-KW"/>
</dbReference>
<evidence type="ECO:0000313" key="3">
    <source>
        <dbReference type="EMBL" id="WVX79908.1"/>
    </source>
</evidence>
<keyword evidence="3" id="KW-0540">Nuclease</keyword>
<dbReference type="Gene3D" id="3.60.10.10">
    <property type="entry name" value="Endonuclease/exonuclease/phosphatase"/>
    <property type="match status" value="1"/>
</dbReference>
<evidence type="ECO:0000256" key="1">
    <source>
        <dbReference type="SAM" id="SignalP"/>
    </source>
</evidence>
<keyword evidence="3" id="KW-0378">Hydrolase</keyword>
<feature type="chain" id="PRO_5045191675" evidence="1">
    <location>
        <begin position="32"/>
        <end position="412"/>
    </location>
</feature>
<name>A0ABZ2CDJ3_9BACI</name>
<evidence type="ECO:0000259" key="2">
    <source>
        <dbReference type="Pfam" id="PF03372"/>
    </source>
</evidence>
<dbReference type="SUPFAM" id="SSF56219">
    <property type="entry name" value="DNase I-like"/>
    <property type="match status" value="1"/>
</dbReference>
<keyword evidence="3" id="KW-0255">Endonuclease</keyword>
<sequence>MKDEKLSIRSCMLALLLLMFTLIATAPISLAAEKKTNKSQMELIVMTYNIFAGGSRSTPLEIAASIKFANADIIGIQEPAQSLPGLAELLGFYHNERMSILSRYPIIDHGDKDFVYVEVEPGKVVAVSNVHLPAAPYMPYQLRDQNYTVDLVIRHEKTQERMNGIASRLESLPKIAEKEIPVFLTGDFNTPSHLDWTEEARTNHYGFVVEWPISKKLEQLGFLDSYRDIYPDPVAKPAYTWTSGLPGREPPIEPNEKHDRIDFIYHAGPVKTLDSQVVGESGPYSDLSMAKWPSDHRAVVSMFEIIPVDKPWNISPDKRTYSSGDPITVSFNGSSKETDWIGLYHVQKRSEEGSIQWKYASSNTVIPSLHKSEGVVSFTDTASLSPGIYKILFLADNGYRVLNEKTISILPN</sequence>
<keyword evidence="1" id="KW-0732">Signal</keyword>
<dbReference type="EMBL" id="CP137640">
    <property type="protein sequence ID" value="WVX79908.1"/>
    <property type="molecule type" value="Genomic_DNA"/>
</dbReference>
<proteinExistence type="predicted"/>
<dbReference type="InterPro" id="IPR036691">
    <property type="entry name" value="Endo/exonu/phosph_ase_sf"/>
</dbReference>
<dbReference type="InterPro" id="IPR005135">
    <property type="entry name" value="Endo/exonuclease/phosphatase"/>
</dbReference>
<evidence type="ECO:0000313" key="4">
    <source>
        <dbReference type="Proteomes" id="UP001357223"/>
    </source>
</evidence>
<feature type="domain" description="Endonuclease/exonuclease/phosphatase" evidence="2">
    <location>
        <begin position="46"/>
        <end position="296"/>
    </location>
</feature>
<dbReference type="PANTHER" id="PTHR41349">
    <property type="match status" value="1"/>
</dbReference>
<dbReference type="RefSeq" id="WP_338448839.1">
    <property type="nucleotide sequence ID" value="NZ_CP137640.1"/>
</dbReference>
<dbReference type="Proteomes" id="UP001357223">
    <property type="component" value="Chromosome"/>
</dbReference>
<dbReference type="Pfam" id="PF03372">
    <property type="entry name" value="Exo_endo_phos"/>
    <property type="match status" value="1"/>
</dbReference>
<protein>
    <submittedName>
        <fullName evidence="3">Endonuclease/exonuclease/phosphatase family protein</fullName>
    </submittedName>
</protein>
<accession>A0ABZ2CDJ3</accession>
<organism evidence="3 4">
    <name type="scientific">Niallia oryzisoli</name>
    <dbReference type="NCBI Taxonomy" id="1737571"/>
    <lineage>
        <taxon>Bacteria</taxon>
        <taxon>Bacillati</taxon>
        <taxon>Bacillota</taxon>
        <taxon>Bacilli</taxon>
        <taxon>Bacillales</taxon>
        <taxon>Bacillaceae</taxon>
        <taxon>Niallia</taxon>
    </lineage>
</organism>
<gene>
    <name evidence="3" type="ORF">R4Z09_21850</name>
</gene>
<feature type="signal peptide" evidence="1">
    <location>
        <begin position="1"/>
        <end position="31"/>
    </location>
</feature>
<reference evidence="3 4" key="1">
    <citation type="submission" date="2023-10" db="EMBL/GenBank/DDBJ databases">
        <title>Niallia locisalis sp.nov. isolated from a salt pond sample.</title>
        <authorList>
            <person name="Li X.-J."/>
            <person name="Dong L."/>
        </authorList>
    </citation>
    <scope>NUCLEOTIDE SEQUENCE [LARGE SCALE GENOMIC DNA]</scope>
    <source>
        <strain evidence="3 4">DSM 29761</strain>
    </source>
</reference>
<keyword evidence="4" id="KW-1185">Reference proteome</keyword>
<dbReference type="PANTHER" id="PTHR41349:SF1">
    <property type="entry name" value="PROTEIN CBG08683"/>
    <property type="match status" value="1"/>
</dbReference>